<dbReference type="PROSITE" id="PS50977">
    <property type="entry name" value="HTH_TETR_2"/>
    <property type="match status" value="1"/>
</dbReference>
<evidence type="ECO:0000256" key="2">
    <source>
        <dbReference type="ARBA" id="ARBA00023125"/>
    </source>
</evidence>
<keyword evidence="3" id="KW-0804">Transcription</keyword>
<dbReference type="InterPro" id="IPR036271">
    <property type="entry name" value="Tet_transcr_reg_TetR-rel_C_sf"/>
</dbReference>
<dbReference type="InterPro" id="IPR001647">
    <property type="entry name" value="HTH_TetR"/>
</dbReference>
<dbReference type="SUPFAM" id="SSF48498">
    <property type="entry name" value="Tetracyclin repressor-like, C-terminal domain"/>
    <property type="match status" value="1"/>
</dbReference>
<feature type="DNA-binding region" description="H-T-H motif" evidence="4">
    <location>
        <begin position="29"/>
        <end position="48"/>
    </location>
</feature>
<organism evidence="6 7">
    <name type="scientific">Neoroseomonas marina</name>
    <dbReference type="NCBI Taxonomy" id="1232220"/>
    <lineage>
        <taxon>Bacteria</taxon>
        <taxon>Pseudomonadati</taxon>
        <taxon>Pseudomonadota</taxon>
        <taxon>Alphaproteobacteria</taxon>
        <taxon>Acetobacterales</taxon>
        <taxon>Acetobacteraceae</taxon>
        <taxon>Neoroseomonas</taxon>
    </lineage>
</organism>
<dbReference type="PROSITE" id="PS01081">
    <property type="entry name" value="HTH_TETR_1"/>
    <property type="match status" value="1"/>
</dbReference>
<dbReference type="GO" id="GO:0003677">
    <property type="term" value="F:DNA binding"/>
    <property type="evidence" value="ECO:0007669"/>
    <property type="project" value="UniProtKB-UniRule"/>
</dbReference>
<comment type="caution">
    <text evidence="6">The sequence shown here is derived from an EMBL/GenBank/DDBJ whole genome shotgun (WGS) entry which is preliminary data.</text>
</comment>
<dbReference type="SUPFAM" id="SSF46689">
    <property type="entry name" value="Homeodomain-like"/>
    <property type="match status" value="1"/>
</dbReference>
<proteinExistence type="predicted"/>
<evidence type="ECO:0000256" key="1">
    <source>
        <dbReference type="ARBA" id="ARBA00023015"/>
    </source>
</evidence>
<dbReference type="PANTHER" id="PTHR47506:SF1">
    <property type="entry name" value="HTH-TYPE TRANSCRIPTIONAL REGULATOR YJDC"/>
    <property type="match status" value="1"/>
</dbReference>
<dbReference type="PANTHER" id="PTHR47506">
    <property type="entry name" value="TRANSCRIPTIONAL REGULATORY PROTEIN"/>
    <property type="match status" value="1"/>
</dbReference>
<dbReference type="EMBL" id="JABBKX010000001">
    <property type="protein sequence ID" value="NMJ39736.1"/>
    <property type="molecule type" value="Genomic_DNA"/>
</dbReference>
<protein>
    <submittedName>
        <fullName evidence="6">TetR/AcrR family transcriptional regulator</fullName>
    </submittedName>
</protein>
<evidence type="ECO:0000256" key="3">
    <source>
        <dbReference type="ARBA" id="ARBA00023163"/>
    </source>
</evidence>
<dbReference type="InterPro" id="IPR011075">
    <property type="entry name" value="TetR_C"/>
</dbReference>
<dbReference type="InterPro" id="IPR009057">
    <property type="entry name" value="Homeodomain-like_sf"/>
</dbReference>
<accession>A0A848E6I9</accession>
<dbReference type="Gene3D" id="1.10.10.60">
    <property type="entry name" value="Homeodomain-like"/>
    <property type="match status" value="1"/>
</dbReference>
<dbReference type="Pfam" id="PF00440">
    <property type="entry name" value="TetR_N"/>
    <property type="match status" value="1"/>
</dbReference>
<evidence type="ECO:0000256" key="4">
    <source>
        <dbReference type="PROSITE-ProRule" id="PRU00335"/>
    </source>
</evidence>
<dbReference type="Gene3D" id="1.10.357.10">
    <property type="entry name" value="Tetracycline Repressor, domain 2"/>
    <property type="match status" value="1"/>
</dbReference>
<keyword evidence="7" id="KW-1185">Reference proteome</keyword>
<dbReference type="AlphaFoldDB" id="A0A848E6I9"/>
<reference evidence="6 7" key="1">
    <citation type="submission" date="2020-03" db="EMBL/GenBank/DDBJ databases">
        <authorList>
            <person name="Sun Q."/>
        </authorList>
    </citation>
    <scope>NUCLEOTIDE SEQUENCE [LARGE SCALE GENOMIC DNA]</scope>
    <source>
        <strain evidence="6 7">JC162</strain>
    </source>
</reference>
<keyword evidence="1" id="KW-0805">Transcription regulation</keyword>
<gene>
    <name evidence="6" type="ORF">GWK16_00670</name>
</gene>
<keyword evidence="2 4" id="KW-0238">DNA-binding</keyword>
<evidence type="ECO:0000259" key="5">
    <source>
        <dbReference type="PROSITE" id="PS50977"/>
    </source>
</evidence>
<evidence type="ECO:0000313" key="6">
    <source>
        <dbReference type="EMBL" id="NMJ39736.1"/>
    </source>
</evidence>
<dbReference type="Proteomes" id="UP000548582">
    <property type="component" value="Unassembled WGS sequence"/>
</dbReference>
<name>A0A848E6I9_9PROT</name>
<sequence>MSRPRAFDEDAALDAAITRFWEHGYAATSVRDLGTCMGLGAASLYNAFGDKRALFTRCLDRYLDANMRERIARQEAVHPPRRAIEAFLEESVERSLIDRRGCMLVNTALEVAPHDEEVGAVVAERLGELEAFFHRCMERGQQDGTIARRAPARDLARLFLTTVMGLRVLARARPEPALLRGAVRQALTLLDPLAAETAP</sequence>
<evidence type="ECO:0000313" key="7">
    <source>
        <dbReference type="Proteomes" id="UP000548582"/>
    </source>
</evidence>
<dbReference type="InterPro" id="IPR023772">
    <property type="entry name" value="DNA-bd_HTH_TetR-type_CS"/>
</dbReference>
<feature type="domain" description="HTH tetR-type" evidence="5">
    <location>
        <begin position="6"/>
        <end position="66"/>
    </location>
</feature>
<dbReference type="Pfam" id="PF16925">
    <property type="entry name" value="TetR_C_13"/>
    <property type="match status" value="1"/>
</dbReference>